<protein>
    <submittedName>
        <fullName evidence="2">Uncharacterized protein</fullName>
    </submittedName>
</protein>
<feature type="transmembrane region" description="Helical" evidence="1">
    <location>
        <begin position="119"/>
        <end position="141"/>
    </location>
</feature>
<dbReference type="Proteomes" id="UP000198669">
    <property type="component" value="Unassembled WGS sequence"/>
</dbReference>
<keyword evidence="1" id="KW-0812">Transmembrane</keyword>
<name>A0A1L3Q4H6_9EURY</name>
<evidence type="ECO:0000313" key="3">
    <source>
        <dbReference type="EMBL" id="RNI08916.1"/>
    </source>
</evidence>
<gene>
    <name evidence="2" type="ORF">BHR79_09815</name>
    <name evidence="3" type="ORF">EFE40_05445</name>
    <name evidence="4" type="ORF">SAMN04515625_0883</name>
</gene>
<sequence length="147" mass="17058">MQQTFPNLQSIYHNYKLLPLILSFAVLIDYFFTFYFAPDLSTIMKYEYSPTLLFALRNDIFIPYMMATFTFYYIGGYLILKNLEDSEIYSIGVYILLMMSLTHILGGLSWYVLNPIYSNMVFTMSRISIVVAIGAFIHTLITNPNST</sequence>
<evidence type="ECO:0000313" key="2">
    <source>
        <dbReference type="EMBL" id="APH39745.1"/>
    </source>
</evidence>
<dbReference type="STRING" id="2177.BHR79_09815"/>
<keyword evidence="1" id="KW-1133">Transmembrane helix</keyword>
<evidence type="ECO:0000313" key="7">
    <source>
        <dbReference type="Proteomes" id="UP000267921"/>
    </source>
</evidence>
<proteinExistence type="predicted"/>
<feature type="transmembrane region" description="Helical" evidence="1">
    <location>
        <begin position="17"/>
        <end position="37"/>
    </location>
</feature>
<evidence type="ECO:0000313" key="5">
    <source>
        <dbReference type="Proteomes" id="UP000186879"/>
    </source>
</evidence>
<evidence type="ECO:0000313" key="6">
    <source>
        <dbReference type="Proteomes" id="UP000198669"/>
    </source>
</evidence>
<evidence type="ECO:0000256" key="1">
    <source>
        <dbReference type="SAM" id="Phobius"/>
    </source>
</evidence>
<feature type="transmembrane region" description="Helical" evidence="1">
    <location>
        <begin position="92"/>
        <end position="113"/>
    </location>
</feature>
<dbReference type="KEGG" id="mhaz:BHR79_09815"/>
<dbReference type="AlphaFoldDB" id="A0A1L3Q4H6"/>
<evidence type="ECO:0000313" key="4">
    <source>
        <dbReference type="EMBL" id="SDW38533.1"/>
    </source>
</evidence>
<accession>A0A1L3Q4H6</accession>
<keyword evidence="1" id="KW-0472">Membrane</keyword>
<dbReference type="Proteomes" id="UP000186879">
    <property type="component" value="Chromosome"/>
</dbReference>
<feature type="transmembrane region" description="Helical" evidence="1">
    <location>
        <begin position="60"/>
        <end position="80"/>
    </location>
</feature>
<reference evidence="4 6" key="2">
    <citation type="submission" date="2016-10" db="EMBL/GenBank/DDBJ databases">
        <authorList>
            <person name="de Groot N.N."/>
        </authorList>
    </citation>
    <scope>NUCLEOTIDE SEQUENCE [LARGE SCALE GENOMIC DNA]</scope>
    <source>
        <strain evidence="4 6">Z-7982</strain>
    </source>
</reference>
<dbReference type="EMBL" id="RJJG01000004">
    <property type="protein sequence ID" value="RNI08916.1"/>
    <property type="molecule type" value="Genomic_DNA"/>
</dbReference>
<organism evidence="2 5">
    <name type="scientific">Methanohalophilus halophilus</name>
    <dbReference type="NCBI Taxonomy" id="2177"/>
    <lineage>
        <taxon>Archaea</taxon>
        <taxon>Methanobacteriati</taxon>
        <taxon>Methanobacteriota</taxon>
        <taxon>Stenosarchaea group</taxon>
        <taxon>Methanomicrobia</taxon>
        <taxon>Methanosarcinales</taxon>
        <taxon>Methanosarcinaceae</taxon>
        <taxon>Methanohalophilus</taxon>
    </lineage>
</organism>
<reference evidence="3 7" key="3">
    <citation type="submission" date="2018-10" db="EMBL/GenBank/DDBJ databases">
        <title>Cultivation of a novel Methanohalophilus strain from Kebrit Deep of the Red Sea and a genomic comparison of members of the genus Methanohalophilus.</title>
        <authorList>
            <person name="Guan Y."/>
            <person name="Ngugi D.K."/>
            <person name="Stingl U."/>
        </authorList>
    </citation>
    <scope>NUCLEOTIDE SEQUENCE [LARGE SCALE GENOMIC DNA]</scope>
    <source>
        <strain evidence="3 7">DSM 3094</strain>
    </source>
</reference>
<keyword evidence="5" id="KW-1185">Reference proteome</keyword>
<dbReference type="EMBL" id="FNMU01000002">
    <property type="protein sequence ID" value="SDW38533.1"/>
    <property type="molecule type" value="Genomic_DNA"/>
</dbReference>
<reference evidence="2 5" key="1">
    <citation type="submission" date="2016-10" db="EMBL/GenBank/DDBJ databases">
        <title>Methanohalophilus halophilus.</title>
        <authorList>
            <person name="L'haridon S."/>
        </authorList>
    </citation>
    <scope>NUCLEOTIDE SEQUENCE [LARGE SCALE GENOMIC DNA]</scope>
    <source>
        <strain evidence="2 5">Z-7982</strain>
    </source>
</reference>
<dbReference type="EMBL" id="CP017921">
    <property type="protein sequence ID" value="APH39745.1"/>
    <property type="molecule type" value="Genomic_DNA"/>
</dbReference>
<dbReference type="Proteomes" id="UP000267921">
    <property type="component" value="Unassembled WGS sequence"/>
</dbReference>
<dbReference type="OrthoDB" id="123689at2157"/>